<accession>J5RJF5</accession>
<organism evidence="1 2">
    <name type="scientific">Trichosporon asahii var. asahii (strain ATCC 90039 / CBS 2479 / JCM 2466 / KCTC 7840 / NBRC 103889/ NCYC 2677 / UAMH 7654)</name>
    <name type="common">Yeast</name>
    <dbReference type="NCBI Taxonomy" id="1186058"/>
    <lineage>
        <taxon>Eukaryota</taxon>
        <taxon>Fungi</taxon>
        <taxon>Dikarya</taxon>
        <taxon>Basidiomycota</taxon>
        <taxon>Agaricomycotina</taxon>
        <taxon>Tremellomycetes</taxon>
        <taxon>Trichosporonales</taxon>
        <taxon>Trichosporonaceae</taxon>
        <taxon>Trichosporon</taxon>
    </lineage>
</organism>
<dbReference type="RefSeq" id="XP_014184460.1">
    <property type="nucleotide sequence ID" value="XM_014328985.1"/>
</dbReference>
<comment type="caution">
    <text evidence="1">The sequence shown here is derived from an EMBL/GenBank/DDBJ whole genome shotgun (WGS) entry which is preliminary data.</text>
</comment>
<dbReference type="KEGG" id="tasa:A1Q1_00287"/>
<evidence type="ECO:0000313" key="1">
    <source>
        <dbReference type="EMBL" id="EJT52973.1"/>
    </source>
</evidence>
<dbReference type="AlphaFoldDB" id="J5RJF5"/>
<name>J5RJF5_TRIAS</name>
<sequence>MVRIPSAVSEHHLIKGFPHLEGCVLYNNSRIPLPVAPPIAAEVHAFCAAALLLSPSPEAQRDVKTFKSTVELMIESVELLSAFDDLRGEVDACLKKVEASSDIEARLNRLERIAEETLALVRETSVLTTGGKIPKGVPLNEAQCYSYLCTAGETCYAPCCPRGRGQPDEAGSM</sequence>
<protein>
    <submittedName>
        <fullName evidence="1">Uncharacterized protein</fullName>
    </submittedName>
</protein>
<gene>
    <name evidence="1" type="ORF">A1Q1_00287</name>
</gene>
<reference evidence="1 2" key="1">
    <citation type="journal article" date="2012" name="Eukaryot. Cell">
        <title>Draft genome sequence of CBS 2479, the standard type strain of Trichosporon asahii.</title>
        <authorList>
            <person name="Yang R.Y."/>
            <person name="Li H.T."/>
            <person name="Zhu H."/>
            <person name="Zhou G.P."/>
            <person name="Wang M."/>
            <person name="Wang L."/>
        </authorList>
    </citation>
    <scope>NUCLEOTIDE SEQUENCE [LARGE SCALE GENOMIC DNA]</scope>
    <source>
        <strain evidence="2">ATCC 90039 / CBS 2479 / JCM 2466 / KCTC 7840 / NCYC 2677 / UAMH 7654</strain>
    </source>
</reference>
<evidence type="ECO:0000313" key="2">
    <source>
        <dbReference type="Proteomes" id="UP000002748"/>
    </source>
</evidence>
<dbReference type="EMBL" id="ALBS01000010">
    <property type="protein sequence ID" value="EJT52973.1"/>
    <property type="molecule type" value="Genomic_DNA"/>
</dbReference>
<dbReference type="VEuPathDB" id="FungiDB:A1Q1_00287"/>
<dbReference type="HOGENOM" id="CLU_1548704_0_0_1"/>
<dbReference type="GeneID" id="25983801"/>
<dbReference type="Proteomes" id="UP000002748">
    <property type="component" value="Unassembled WGS sequence"/>
</dbReference>
<proteinExistence type="predicted"/>